<feature type="transmembrane region" description="Helical" evidence="9">
    <location>
        <begin position="7"/>
        <end position="40"/>
    </location>
</feature>
<evidence type="ECO:0000256" key="4">
    <source>
        <dbReference type="ARBA" id="ARBA00022692"/>
    </source>
</evidence>
<dbReference type="PANTHER" id="PTHR11795:SF445">
    <property type="entry name" value="AMINO ACID ABC TRANSPORTER PERMEASE PROTEIN"/>
    <property type="match status" value="1"/>
</dbReference>
<evidence type="ECO:0000313" key="10">
    <source>
        <dbReference type="EMBL" id="MCT8974584.1"/>
    </source>
</evidence>
<keyword evidence="11" id="KW-1185">Reference proteome</keyword>
<feature type="transmembrane region" description="Helical" evidence="9">
    <location>
        <begin position="60"/>
        <end position="78"/>
    </location>
</feature>
<evidence type="ECO:0000256" key="6">
    <source>
        <dbReference type="ARBA" id="ARBA00022989"/>
    </source>
</evidence>
<keyword evidence="7 9" id="KW-0472">Membrane</keyword>
<dbReference type="RefSeq" id="WP_261618170.1">
    <property type="nucleotide sequence ID" value="NZ_JALIDZ010000013.1"/>
</dbReference>
<feature type="transmembrane region" description="Helical" evidence="9">
    <location>
        <begin position="136"/>
        <end position="158"/>
    </location>
</feature>
<organism evidence="10 11">
    <name type="scientific">Microbaculum marinisediminis</name>
    <dbReference type="NCBI Taxonomy" id="2931392"/>
    <lineage>
        <taxon>Bacteria</taxon>
        <taxon>Pseudomonadati</taxon>
        <taxon>Pseudomonadota</taxon>
        <taxon>Alphaproteobacteria</taxon>
        <taxon>Hyphomicrobiales</taxon>
        <taxon>Tepidamorphaceae</taxon>
        <taxon>Microbaculum</taxon>
    </lineage>
</organism>
<dbReference type="CDD" id="cd06582">
    <property type="entry name" value="TM_PBP1_LivH_like"/>
    <property type="match status" value="1"/>
</dbReference>
<dbReference type="GO" id="GO:0006865">
    <property type="term" value="P:amino acid transport"/>
    <property type="evidence" value="ECO:0007669"/>
    <property type="project" value="UniProtKB-KW"/>
</dbReference>
<comment type="subcellular location">
    <subcellularLocation>
        <location evidence="1">Cell membrane</location>
        <topology evidence="1">Multi-pass membrane protein</topology>
    </subcellularLocation>
</comment>
<comment type="caution">
    <text evidence="10">The sequence shown here is derived from an EMBL/GenBank/DDBJ whole genome shotgun (WGS) entry which is preliminary data.</text>
</comment>
<feature type="transmembrane region" description="Helical" evidence="9">
    <location>
        <begin position="90"/>
        <end position="116"/>
    </location>
</feature>
<reference evidence="10 11" key="1">
    <citation type="submission" date="2022-04" db="EMBL/GenBank/DDBJ databases">
        <authorList>
            <person name="Ye Y.-Q."/>
            <person name="Du Z.-J."/>
        </authorList>
    </citation>
    <scope>NUCLEOTIDE SEQUENCE [LARGE SCALE GENOMIC DNA]</scope>
    <source>
        <strain evidence="10 11">A6E488</strain>
    </source>
</reference>
<feature type="transmembrane region" description="Helical" evidence="9">
    <location>
        <begin position="190"/>
        <end position="210"/>
    </location>
</feature>
<dbReference type="Pfam" id="PF02653">
    <property type="entry name" value="BPD_transp_2"/>
    <property type="match status" value="1"/>
</dbReference>
<evidence type="ECO:0000313" key="11">
    <source>
        <dbReference type="Proteomes" id="UP001320898"/>
    </source>
</evidence>
<accession>A0AAW5R7H2</accession>
<keyword evidence="4 9" id="KW-0812">Transmembrane</keyword>
<feature type="transmembrane region" description="Helical" evidence="9">
    <location>
        <begin position="264"/>
        <end position="282"/>
    </location>
</feature>
<dbReference type="AlphaFoldDB" id="A0AAW5R7H2"/>
<keyword evidence="3" id="KW-1003">Cell membrane</keyword>
<evidence type="ECO:0000256" key="7">
    <source>
        <dbReference type="ARBA" id="ARBA00023136"/>
    </source>
</evidence>
<name>A0AAW5R7H2_9HYPH</name>
<dbReference type="InterPro" id="IPR052157">
    <property type="entry name" value="BCAA_transport_permease"/>
</dbReference>
<dbReference type="GO" id="GO:0022857">
    <property type="term" value="F:transmembrane transporter activity"/>
    <property type="evidence" value="ECO:0007669"/>
    <property type="project" value="InterPro"/>
</dbReference>
<keyword evidence="6 9" id="KW-1133">Transmembrane helix</keyword>
<evidence type="ECO:0000256" key="8">
    <source>
        <dbReference type="ARBA" id="ARBA00037998"/>
    </source>
</evidence>
<keyword evidence="2" id="KW-0813">Transport</keyword>
<evidence type="ECO:0000256" key="5">
    <source>
        <dbReference type="ARBA" id="ARBA00022970"/>
    </source>
</evidence>
<dbReference type="GO" id="GO:0005886">
    <property type="term" value="C:plasma membrane"/>
    <property type="evidence" value="ECO:0007669"/>
    <property type="project" value="UniProtKB-SubCell"/>
</dbReference>
<sequence>MDTFIQVLLAGTTIGCIYALVALGFTLTIAAAGVVNFAYAEWVTYGGFFGVMLVGLGWPLWLALIGAVVFSVGVGYVFQRVVFRPLEGKHFLTTVTATIGVSVSMAALAVLIWGPYPLTLPTFFGSGIISLGGVSLFPHNLLIIAITAVLIGVLHLGLTRTTIGYRLQATAQDPDAARLMGIRVRRMRTLAYLFSAGLAGLAGFLVAPLFIVTTTMGFSLMLKGLAATIVGGWGSLKGAVFGGLIIGIIEALGAAYISSEYKDVIAFLIVIVVLLAMPRGLFPERIAEKL</sequence>
<proteinExistence type="inferred from homology"/>
<evidence type="ECO:0000256" key="3">
    <source>
        <dbReference type="ARBA" id="ARBA00022475"/>
    </source>
</evidence>
<dbReference type="EMBL" id="JALIDZ010000013">
    <property type="protein sequence ID" value="MCT8974584.1"/>
    <property type="molecule type" value="Genomic_DNA"/>
</dbReference>
<evidence type="ECO:0000256" key="9">
    <source>
        <dbReference type="SAM" id="Phobius"/>
    </source>
</evidence>
<evidence type="ECO:0000256" key="1">
    <source>
        <dbReference type="ARBA" id="ARBA00004651"/>
    </source>
</evidence>
<protein>
    <submittedName>
        <fullName evidence="10">Branched-chain amino acid ABC transporter permease</fullName>
    </submittedName>
</protein>
<comment type="similarity">
    <text evidence="8">Belongs to the binding-protein-dependent transport system permease family. LivHM subfamily.</text>
</comment>
<gene>
    <name evidence="10" type="ORF">MUB46_22185</name>
</gene>
<keyword evidence="5" id="KW-0029">Amino-acid transport</keyword>
<evidence type="ECO:0000256" key="2">
    <source>
        <dbReference type="ARBA" id="ARBA00022448"/>
    </source>
</evidence>
<dbReference type="PANTHER" id="PTHR11795">
    <property type="entry name" value="BRANCHED-CHAIN AMINO ACID TRANSPORT SYSTEM PERMEASE PROTEIN LIVH"/>
    <property type="match status" value="1"/>
</dbReference>
<feature type="transmembrane region" description="Helical" evidence="9">
    <location>
        <begin position="240"/>
        <end position="258"/>
    </location>
</feature>
<dbReference type="Proteomes" id="UP001320898">
    <property type="component" value="Unassembled WGS sequence"/>
</dbReference>
<dbReference type="InterPro" id="IPR001851">
    <property type="entry name" value="ABC_transp_permease"/>
</dbReference>